<feature type="domain" description="Helix-turn-helix" evidence="1">
    <location>
        <begin position="20"/>
        <end position="67"/>
    </location>
</feature>
<evidence type="ECO:0000313" key="3">
    <source>
        <dbReference type="Proteomes" id="UP000595038"/>
    </source>
</evidence>
<evidence type="ECO:0000259" key="1">
    <source>
        <dbReference type="Pfam" id="PF12728"/>
    </source>
</evidence>
<reference evidence="2 3" key="1">
    <citation type="submission" date="2020-12" db="EMBL/GenBank/DDBJ databases">
        <title>FDA dAtabase for Regulatory Grade micrObial Sequences (FDA-ARGOS): Supporting development and validation of Infectious Disease Dx tests.</title>
        <authorList>
            <person name="Nelson B."/>
            <person name="Plummer A."/>
            <person name="Tallon L."/>
            <person name="Sadzewicz L."/>
            <person name="Zhao X."/>
            <person name="Boylan J."/>
            <person name="Ott S."/>
            <person name="Bowen H."/>
            <person name="Vavikolanu K."/>
            <person name="Mehta A."/>
            <person name="Aluvathingal J."/>
            <person name="Nadendla S."/>
            <person name="Myers T."/>
            <person name="Yan Y."/>
            <person name="Sichtig H."/>
        </authorList>
    </citation>
    <scope>NUCLEOTIDE SEQUENCE [LARGE SCALE GENOMIC DNA]</scope>
    <source>
        <strain evidence="2 3">FDAARGOS_923</strain>
    </source>
</reference>
<evidence type="ECO:0000313" key="2">
    <source>
        <dbReference type="EMBL" id="QPR71970.1"/>
    </source>
</evidence>
<protein>
    <submittedName>
        <fullName evidence="2">Helix-turn-helix domain-containing protein</fullName>
    </submittedName>
</protein>
<dbReference type="RefSeq" id="WP_016885808.1">
    <property type="nucleotide sequence ID" value="NZ_CP035228.1"/>
</dbReference>
<accession>A0AB37GS40</accession>
<name>A0AB37GS40_BACLI</name>
<organism evidence="2 3">
    <name type="scientific">Bacillus licheniformis</name>
    <dbReference type="NCBI Taxonomy" id="1402"/>
    <lineage>
        <taxon>Bacteria</taxon>
        <taxon>Bacillati</taxon>
        <taxon>Bacillota</taxon>
        <taxon>Bacilli</taxon>
        <taxon>Bacillales</taxon>
        <taxon>Bacillaceae</taxon>
        <taxon>Bacillus</taxon>
    </lineage>
</organism>
<dbReference type="Proteomes" id="UP000595038">
    <property type="component" value="Chromosome"/>
</dbReference>
<sequence>MEYHLKSRQDVEGFIKNEVLGAPEAQEILNVNKQRMSKLISDGRIKPVKKIGQVNLLLRTDVLQLKQDLEAGRKKYRPYDE</sequence>
<proteinExistence type="predicted"/>
<gene>
    <name evidence="2" type="ORF">I6G80_19415</name>
</gene>
<dbReference type="InterPro" id="IPR041657">
    <property type="entry name" value="HTH_17"/>
</dbReference>
<dbReference type="Pfam" id="PF12728">
    <property type="entry name" value="HTH_17"/>
    <property type="match status" value="1"/>
</dbReference>
<dbReference type="AlphaFoldDB" id="A0AB37GS40"/>
<dbReference type="EMBL" id="CP065647">
    <property type="protein sequence ID" value="QPR71970.1"/>
    <property type="molecule type" value="Genomic_DNA"/>
</dbReference>